<evidence type="ECO:0000313" key="1">
    <source>
        <dbReference type="EMBL" id="UTT53757.1"/>
    </source>
</evidence>
<dbReference type="EMBL" id="CP101471">
    <property type="protein sequence ID" value="UTT53757.1"/>
    <property type="molecule type" value="Genomic_DNA"/>
</dbReference>
<gene>
    <name evidence="1" type="ORF">NMQ05_04030</name>
</gene>
<dbReference type="Proteomes" id="UP001060245">
    <property type="component" value="Chromosome"/>
</dbReference>
<organism evidence="1 2">
    <name type="scientific">Microbacterium maritypicum</name>
    <name type="common">Microbacterium liquefaciens</name>
    <dbReference type="NCBI Taxonomy" id="33918"/>
    <lineage>
        <taxon>Bacteria</taxon>
        <taxon>Bacillati</taxon>
        <taxon>Actinomycetota</taxon>
        <taxon>Actinomycetes</taxon>
        <taxon>Micrococcales</taxon>
        <taxon>Microbacteriaceae</taxon>
        <taxon>Microbacterium</taxon>
    </lineage>
</organism>
<keyword evidence="2" id="KW-1185">Reference proteome</keyword>
<sequence>MTPNYDQTFQDRSEYQGERGPQYRTPDGQPRALSVAERARLMRSAGIADSLPNGTDPEEYGQRLA</sequence>
<accession>A0ACD4B8H5</accession>
<protein>
    <submittedName>
        <fullName evidence="1">Uncharacterized protein</fullName>
    </submittedName>
</protein>
<name>A0ACD4B8H5_MICMQ</name>
<evidence type="ECO:0000313" key="2">
    <source>
        <dbReference type="Proteomes" id="UP001060245"/>
    </source>
</evidence>
<reference evidence="1" key="1">
    <citation type="submission" date="2022-07" db="EMBL/GenBank/DDBJ databases">
        <title>Complete genome of DND4.</title>
        <authorList>
            <person name="Cao G."/>
        </authorList>
    </citation>
    <scope>NUCLEOTIDE SEQUENCE</scope>
    <source>
        <strain evidence="1">DND4</strain>
    </source>
</reference>
<proteinExistence type="predicted"/>